<protein>
    <submittedName>
        <fullName evidence="3">Secreted protein</fullName>
    </submittedName>
</protein>
<evidence type="ECO:0000313" key="2">
    <source>
        <dbReference type="Proteomes" id="UP000887566"/>
    </source>
</evidence>
<feature type="signal peptide" evidence="1">
    <location>
        <begin position="1"/>
        <end position="26"/>
    </location>
</feature>
<dbReference type="Proteomes" id="UP000887566">
    <property type="component" value="Unplaced"/>
</dbReference>
<feature type="chain" id="PRO_5036673141" evidence="1">
    <location>
        <begin position="27"/>
        <end position="152"/>
    </location>
</feature>
<keyword evidence="2" id="KW-1185">Reference proteome</keyword>
<accession>A0A914VMK4</accession>
<evidence type="ECO:0000313" key="3">
    <source>
        <dbReference type="WBParaSite" id="PSAMB.scaffold2163size24935.g16692.t1"/>
    </source>
</evidence>
<organism evidence="2 3">
    <name type="scientific">Plectus sambesii</name>
    <dbReference type="NCBI Taxonomy" id="2011161"/>
    <lineage>
        <taxon>Eukaryota</taxon>
        <taxon>Metazoa</taxon>
        <taxon>Ecdysozoa</taxon>
        <taxon>Nematoda</taxon>
        <taxon>Chromadorea</taxon>
        <taxon>Plectida</taxon>
        <taxon>Plectina</taxon>
        <taxon>Plectoidea</taxon>
        <taxon>Plectidae</taxon>
        <taxon>Plectus</taxon>
    </lineage>
</organism>
<reference evidence="3" key="1">
    <citation type="submission" date="2022-11" db="UniProtKB">
        <authorList>
            <consortium name="WormBaseParasite"/>
        </authorList>
    </citation>
    <scope>IDENTIFICATION</scope>
</reference>
<name>A0A914VMK4_9BILA</name>
<sequence>MDLVALLVRALLCTIALLADKLIVAAVSTVDKLRAQPLVSRPFFHSSRCSVCVCTLSRCRIAFLRRHFCDDIAETQRRKWKEFRAAFVWQRTFATAKMGPSGIPEVMKCGRRERGPVYRDAIGSISRRRWAIGGRIRDVPPPPEVAPHTDHC</sequence>
<dbReference type="AlphaFoldDB" id="A0A914VMK4"/>
<evidence type="ECO:0000256" key="1">
    <source>
        <dbReference type="SAM" id="SignalP"/>
    </source>
</evidence>
<keyword evidence="1" id="KW-0732">Signal</keyword>
<proteinExistence type="predicted"/>
<dbReference type="WBParaSite" id="PSAMB.scaffold2163size24935.g16692.t1">
    <property type="protein sequence ID" value="PSAMB.scaffold2163size24935.g16692.t1"/>
    <property type="gene ID" value="PSAMB.scaffold2163size24935.g16692"/>
</dbReference>